<feature type="transmembrane region" description="Helical" evidence="8">
    <location>
        <begin position="123"/>
        <end position="141"/>
    </location>
</feature>
<evidence type="ECO:0000256" key="7">
    <source>
        <dbReference type="ARBA" id="ARBA00023136"/>
    </source>
</evidence>
<dbReference type="EMBL" id="JARQXC010000009">
    <property type="protein sequence ID" value="MDL2332819.1"/>
    <property type="molecule type" value="Genomic_DNA"/>
</dbReference>
<comment type="subcellular location">
    <subcellularLocation>
        <location evidence="1">Cell membrane</location>
        <topology evidence="1">Multi-pass membrane protein</topology>
    </subcellularLocation>
</comment>
<dbReference type="SUPFAM" id="SSF81345">
    <property type="entry name" value="ABC transporter involved in vitamin B12 uptake, BtuC"/>
    <property type="match status" value="1"/>
</dbReference>
<feature type="transmembrane region" description="Helical" evidence="8">
    <location>
        <begin position="96"/>
        <end position="117"/>
    </location>
</feature>
<feature type="transmembrane region" description="Helical" evidence="8">
    <location>
        <begin position="153"/>
        <end position="176"/>
    </location>
</feature>
<accession>A0AAW7BAG1</accession>
<dbReference type="InterPro" id="IPR037294">
    <property type="entry name" value="ABC_BtuC-like"/>
</dbReference>
<keyword evidence="4" id="KW-1003">Cell membrane</keyword>
<evidence type="ECO:0000256" key="8">
    <source>
        <dbReference type="SAM" id="Phobius"/>
    </source>
</evidence>
<organism evidence="9 10">
    <name type="scientific">Brucella inopinata</name>
    <dbReference type="NCBI Taxonomy" id="1218315"/>
    <lineage>
        <taxon>Bacteria</taxon>
        <taxon>Pseudomonadati</taxon>
        <taxon>Pseudomonadota</taxon>
        <taxon>Alphaproteobacteria</taxon>
        <taxon>Hyphomicrobiales</taxon>
        <taxon>Brucellaceae</taxon>
        <taxon>Brucella/Ochrobactrum group</taxon>
        <taxon>Brucella</taxon>
    </lineage>
</organism>
<keyword evidence="10" id="KW-1185">Reference proteome</keyword>
<dbReference type="GO" id="GO:0005886">
    <property type="term" value="C:plasma membrane"/>
    <property type="evidence" value="ECO:0007669"/>
    <property type="project" value="UniProtKB-SubCell"/>
</dbReference>
<dbReference type="Gene3D" id="1.10.3470.10">
    <property type="entry name" value="ABC transporter involved in vitamin B12 uptake, BtuC"/>
    <property type="match status" value="1"/>
</dbReference>
<dbReference type="GO" id="GO:0033214">
    <property type="term" value="P:siderophore-iron import into cell"/>
    <property type="evidence" value="ECO:0007669"/>
    <property type="project" value="TreeGrafter"/>
</dbReference>
<dbReference type="GO" id="GO:0022857">
    <property type="term" value="F:transmembrane transporter activity"/>
    <property type="evidence" value="ECO:0007669"/>
    <property type="project" value="InterPro"/>
</dbReference>
<keyword evidence="6 8" id="KW-1133">Transmembrane helix</keyword>
<dbReference type="PANTHER" id="PTHR30472:SF1">
    <property type="entry name" value="FE(3+) DICITRATE TRANSPORT SYSTEM PERMEASE PROTEIN FECC-RELATED"/>
    <property type="match status" value="1"/>
</dbReference>
<reference evidence="9" key="1">
    <citation type="journal article" date="2023" name="Front. Microbiol.">
        <title>Isolation of Brucella inopinata from a White's tree frog (Litoria caerulea): pose exotic frogs a potential risk to human health?</title>
        <authorList>
            <person name="Scholz H.C."/>
            <person name="Heckers K.O."/>
            <person name="Appelt S."/>
            <person name="Geier-Doemling D."/>
            <person name="Schlegel P."/>
            <person name="Wattam A.R."/>
        </authorList>
    </citation>
    <scope>NUCLEOTIDE SEQUENCE</scope>
    <source>
        <strain evidence="9">FO700662</strain>
    </source>
</reference>
<comment type="caution">
    <text evidence="9">The sequence shown here is derived from an EMBL/GenBank/DDBJ whole genome shotgun (WGS) entry which is preliminary data.</text>
</comment>
<comment type="similarity">
    <text evidence="2">Belongs to the binding-protein-dependent transport system permease family. FecCD subfamily.</text>
</comment>
<evidence type="ECO:0000313" key="9">
    <source>
        <dbReference type="EMBL" id="MDL2332819.1"/>
    </source>
</evidence>
<dbReference type="CDD" id="cd06550">
    <property type="entry name" value="TM_ABC_iron-siderophores_like"/>
    <property type="match status" value="1"/>
</dbReference>
<dbReference type="AlphaFoldDB" id="A0AAW7BAG1"/>
<evidence type="ECO:0000256" key="4">
    <source>
        <dbReference type="ARBA" id="ARBA00022475"/>
    </source>
</evidence>
<evidence type="ECO:0000256" key="1">
    <source>
        <dbReference type="ARBA" id="ARBA00004651"/>
    </source>
</evidence>
<evidence type="ECO:0000313" key="10">
    <source>
        <dbReference type="Proteomes" id="UP001171122"/>
    </source>
</evidence>
<keyword evidence="5 8" id="KW-0812">Transmembrane</keyword>
<dbReference type="FunFam" id="1.10.3470.10:FF:000001">
    <property type="entry name" value="Vitamin B12 ABC transporter permease BtuC"/>
    <property type="match status" value="1"/>
</dbReference>
<feature type="transmembrane region" description="Helical" evidence="8">
    <location>
        <begin position="284"/>
        <end position="306"/>
    </location>
</feature>
<feature type="transmembrane region" description="Helical" evidence="8">
    <location>
        <begin position="196"/>
        <end position="220"/>
    </location>
</feature>
<feature type="transmembrane region" description="Helical" evidence="8">
    <location>
        <begin position="312"/>
        <end position="330"/>
    </location>
</feature>
<dbReference type="InterPro" id="IPR000522">
    <property type="entry name" value="ABC_transptr_permease_BtuC"/>
</dbReference>
<dbReference type="Pfam" id="PF01032">
    <property type="entry name" value="FecCD"/>
    <property type="match status" value="1"/>
</dbReference>
<evidence type="ECO:0000256" key="3">
    <source>
        <dbReference type="ARBA" id="ARBA00022448"/>
    </source>
</evidence>
<keyword evidence="3" id="KW-0813">Transport</keyword>
<sequence length="338" mass="34825">MARRKSAAGRRLVVLVGLVILLAACAMFGFTVGTRPVTLATTWNALFHFDPQSSVHLLVRNLRIPRTLLAIIVGAALGAAGTIMQALTRNPLSDPGILGINAGASVAIVIAITLLGISDVSFYMAFGILGAGLAGTAVYMLGNVGAKDNHLRVVLAGAAISVVLLSIAQIVLVNSADHVFDQYRNWSVGSLQGRGYSVLFPVGSLTLIGLILALSLANALDTAALGSDLSKALGANPVRVWSLAAIAIILLSGAATAAAGPIAFVGLTAPHIARLLAGPGHRWLLPYSMIVAAILVTAADTLGRIVAPPGEVGMGIMIGLFGGPFFILLVRQHRMSQL</sequence>
<dbReference type="RefSeq" id="WP_025199464.1">
    <property type="nucleotide sequence ID" value="NZ_JARQXC010000009.1"/>
</dbReference>
<dbReference type="PROSITE" id="PS51257">
    <property type="entry name" value="PROKAR_LIPOPROTEIN"/>
    <property type="match status" value="1"/>
</dbReference>
<keyword evidence="7 8" id="KW-0472">Membrane</keyword>
<feature type="transmembrane region" description="Helical" evidence="8">
    <location>
        <begin position="64"/>
        <end position="84"/>
    </location>
</feature>
<dbReference type="Proteomes" id="UP001171122">
    <property type="component" value="Unassembled WGS sequence"/>
</dbReference>
<evidence type="ECO:0000256" key="2">
    <source>
        <dbReference type="ARBA" id="ARBA00007935"/>
    </source>
</evidence>
<dbReference type="PANTHER" id="PTHR30472">
    <property type="entry name" value="FERRIC ENTEROBACTIN TRANSPORT SYSTEM PERMEASE PROTEIN"/>
    <property type="match status" value="1"/>
</dbReference>
<evidence type="ECO:0000256" key="5">
    <source>
        <dbReference type="ARBA" id="ARBA00022692"/>
    </source>
</evidence>
<evidence type="ECO:0000256" key="6">
    <source>
        <dbReference type="ARBA" id="ARBA00022989"/>
    </source>
</evidence>
<proteinExistence type="inferred from homology"/>
<protein>
    <submittedName>
        <fullName evidence="9">Iron ABC transporter permease</fullName>
    </submittedName>
</protein>
<name>A0AAW7BAG1_9HYPH</name>
<gene>
    <name evidence="9" type="ORF">P8A28_07695</name>
</gene>